<dbReference type="PROSITE" id="PS00059">
    <property type="entry name" value="ADH_ZINC"/>
    <property type="match status" value="1"/>
</dbReference>
<evidence type="ECO:0000313" key="6">
    <source>
        <dbReference type="EMBL" id="SVA20083.1"/>
    </source>
</evidence>
<dbReference type="InterPro" id="IPR050129">
    <property type="entry name" value="Zn_alcohol_dh"/>
</dbReference>
<dbReference type="Pfam" id="PF08240">
    <property type="entry name" value="ADH_N"/>
    <property type="match status" value="1"/>
</dbReference>
<dbReference type="InterPro" id="IPR011032">
    <property type="entry name" value="GroES-like_sf"/>
</dbReference>
<dbReference type="PANTHER" id="PTHR43401:SF2">
    <property type="entry name" value="L-THREONINE 3-DEHYDROGENASE"/>
    <property type="match status" value="1"/>
</dbReference>
<dbReference type="SUPFAM" id="SSF51735">
    <property type="entry name" value="NAD(P)-binding Rossmann-fold domains"/>
    <property type="match status" value="1"/>
</dbReference>
<evidence type="ECO:0000256" key="1">
    <source>
        <dbReference type="ARBA" id="ARBA00022723"/>
    </source>
</evidence>
<dbReference type="AlphaFoldDB" id="A0A381U0V6"/>
<dbReference type="InterPro" id="IPR002328">
    <property type="entry name" value="ADH_Zn_CS"/>
</dbReference>
<keyword evidence="2" id="KW-0862">Zinc</keyword>
<protein>
    <recommendedName>
        <fullName evidence="7">Enoyl reductase (ER) domain-containing protein</fullName>
    </recommendedName>
</protein>
<dbReference type="InterPro" id="IPR036291">
    <property type="entry name" value="NAD(P)-bd_dom_sf"/>
</dbReference>
<evidence type="ECO:0000256" key="3">
    <source>
        <dbReference type="ARBA" id="ARBA00023002"/>
    </source>
</evidence>
<evidence type="ECO:0008006" key="7">
    <source>
        <dbReference type="Google" id="ProtNLM"/>
    </source>
</evidence>
<dbReference type="Pfam" id="PF00107">
    <property type="entry name" value="ADH_zinc_N"/>
    <property type="match status" value="1"/>
</dbReference>
<evidence type="ECO:0000259" key="5">
    <source>
        <dbReference type="Pfam" id="PF08240"/>
    </source>
</evidence>
<dbReference type="InterPro" id="IPR013154">
    <property type="entry name" value="ADH-like_N"/>
</dbReference>
<evidence type="ECO:0000256" key="2">
    <source>
        <dbReference type="ARBA" id="ARBA00022833"/>
    </source>
</evidence>
<dbReference type="InterPro" id="IPR013149">
    <property type="entry name" value="ADH-like_C"/>
</dbReference>
<proteinExistence type="predicted"/>
<feature type="domain" description="Alcohol dehydrogenase-like N-terminal" evidence="5">
    <location>
        <begin position="27"/>
        <end position="154"/>
    </location>
</feature>
<dbReference type="GO" id="GO:0016491">
    <property type="term" value="F:oxidoreductase activity"/>
    <property type="evidence" value="ECO:0007669"/>
    <property type="project" value="UniProtKB-KW"/>
</dbReference>
<organism evidence="6">
    <name type="scientific">marine metagenome</name>
    <dbReference type="NCBI Taxonomy" id="408172"/>
    <lineage>
        <taxon>unclassified sequences</taxon>
        <taxon>metagenomes</taxon>
        <taxon>ecological metagenomes</taxon>
    </lineage>
</organism>
<accession>A0A381U0V6</accession>
<dbReference type="Gene3D" id="3.90.180.10">
    <property type="entry name" value="Medium-chain alcohol dehydrogenases, catalytic domain"/>
    <property type="match status" value="1"/>
</dbReference>
<evidence type="ECO:0000259" key="4">
    <source>
        <dbReference type="Pfam" id="PF00107"/>
    </source>
</evidence>
<dbReference type="Gene3D" id="3.40.50.720">
    <property type="entry name" value="NAD(P)-binding Rossmann-like Domain"/>
    <property type="match status" value="1"/>
</dbReference>
<dbReference type="GO" id="GO:0008270">
    <property type="term" value="F:zinc ion binding"/>
    <property type="evidence" value="ECO:0007669"/>
    <property type="project" value="InterPro"/>
</dbReference>
<dbReference type="SUPFAM" id="SSF50129">
    <property type="entry name" value="GroES-like"/>
    <property type="match status" value="1"/>
</dbReference>
<keyword evidence="1" id="KW-0479">Metal-binding</keyword>
<name>A0A381U0V6_9ZZZZ</name>
<gene>
    <name evidence="6" type="ORF">METZ01_LOCUS72937</name>
</gene>
<dbReference type="PANTHER" id="PTHR43401">
    <property type="entry name" value="L-THREONINE 3-DEHYDROGENASE"/>
    <property type="match status" value="1"/>
</dbReference>
<dbReference type="EMBL" id="UINC01005247">
    <property type="protein sequence ID" value="SVA20083.1"/>
    <property type="molecule type" value="Genomic_DNA"/>
</dbReference>
<sequence length="374" mass="40229">MKGLAAVFTGGSRPVDLINLEVPKLEPGGILVRNTGAAVCGSDLHGWRGDGDGPPSSRKMVGGHECAGVIESLGPGISTDSKGRKIKVGDRVVYPFFFPCLRCYQCVHGELHACPNRYHPRFKADTFDDYPYCDGGFAQYWSLPPGHFVFKAPDAIPDKILATVNCSLTQVTWAIHQANMRFGDTVVVQGAGGLGIYAAAIAADAGASKVIVIDGQPGRLDLAKRCGATDTIDMREYKTPSERITRVHELTSGIGADIVVEVVGIAAATLEGLDMVRVGGKYIDVGNISGGSFTLPGNRMIRGQIHWIGIGHYNPWILENAVSWLVNASRKYPLFELVSHTFPFDQIETAFDTAEWSGKKDGSAANRVVIDPWG</sequence>
<keyword evidence="3" id="KW-0560">Oxidoreductase</keyword>
<reference evidence="6" key="1">
    <citation type="submission" date="2018-05" db="EMBL/GenBank/DDBJ databases">
        <authorList>
            <person name="Lanie J.A."/>
            <person name="Ng W.-L."/>
            <person name="Kazmierczak K.M."/>
            <person name="Andrzejewski T.M."/>
            <person name="Davidsen T.M."/>
            <person name="Wayne K.J."/>
            <person name="Tettelin H."/>
            <person name="Glass J.I."/>
            <person name="Rusch D."/>
            <person name="Podicherti R."/>
            <person name="Tsui H.-C.T."/>
            <person name="Winkler M.E."/>
        </authorList>
    </citation>
    <scope>NUCLEOTIDE SEQUENCE</scope>
</reference>
<feature type="domain" description="Alcohol dehydrogenase-like C-terminal" evidence="4">
    <location>
        <begin position="193"/>
        <end position="325"/>
    </location>
</feature>